<reference evidence="2 3" key="1">
    <citation type="journal article" date="2009" name="Science">
        <title>Green evolution and dynamic adaptations revealed by genomes of the marine picoeukaryotes Micromonas.</title>
        <authorList>
            <person name="Worden A.Z."/>
            <person name="Lee J.H."/>
            <person name="Mock T."/>
            <person name="Rouze P."/>
            <person name="Simmons M.P."/>
            <person name="Aerts A.L."/>
            <person name="Allen A.E."/>
            <person name="Cuvelier M.L."/>
            <person name="Derelle E."/>
            <person name="Everett M.V."/>
            <person name="Foulon E."/>
            <person name="Grimwood J."/>
            <person name="Gundlach H."/>
            <person name="Henrissat B."/>
            <person name="Napoli C."/>
            <person name="McDonald S.M."/>
            <person name="Parker M.S."/>
            <person name="Rombauts S."/>
            <person name="Salamov A."/>
            <person name="Von Dassow P."/>
            <person name="Badger J.H."/>
            <person name="Coutinho P.M."/>
            <person name="Demir E."/>
            <person name="Dubchak I."/>
            <person name="Gentemann C."/>
            <person name="Eikrem W."/>
            <person name="Gready J.E."/>
            <person name="John U."/>
            <person name="Lanier W."/>
            <person name="Lindquist E.A."/>
            <person name="Lucas S."/>
            <person name="Mayer K.F."/>
            <person name="Moreau H."/>
            <person name="Not F."/>
            <person name="Otillar R."/>
            <person name="Panaud O."/>
            <person name="Pangilinan J."/>
            <person name="Paulsen I."/>
            <person name="Piegu B."/>
            <person name="Poliakov A."/>
            <person name="Robbens S."/>
            <person name="Schmutz J."/>
            <person name="Toulza E."/>
            <person name="Wyss T."/>
            <person name="Zelensky A."/>
            <person name="Zhou K."/>
            <person name="Armbrust E.V."/>
            <person name="Bhattacharya D."/>
            <person name="Goodenough U.W."/>
            <person name="Van de Peer Y."/>
            <person name="Grigoriev I.V."/>
        </authorList>
    </citation>
    <scope>NUCLEOTIDE SEQUENCE [LARGE SCALE GENOMIC DNA]</scope>
    <source>
        <strain evidence="3">RCC299 / NOUM17</strain>
    </source>
</reference>
<accession>C1E105</accession>
<sequence length="367" mass="38631">MLHSWEKIPRSHTSDPEEVCQLSSPTCHLFEIKFGEVDQIAQSSRALPHPRSAMSLVFASALARPTPAPVAGSRRIAPGAAGKPPRPSASPVVAFAKKKGKGGSRDGYDDWDDGFGSGSGNYDANFNSIDDDFYTGAGGDYDSFGSKSGAAKPESGKKKGAAKRAKKAKGSDVDDGYAPVAGDVSRLIRSKAPAKPESGAIGSSLDSGDGPNFVRPLDGWKKKGEASSYGDVFENSAAFSMDDGDLDFGAEPLAAEPIDAPRVVTVAKAVPKKEKREEAKEAKAVDPADPGKGEKKASQTLKKWGFAQSNIDDALGATEEAAATAVGEGQTAYNKRRQVLALDWLLLNAPEDAIPMDYRNDAIKARS</sequence>
<evidence type="ECO:0000256" key="1">
    <source>
        <dbReference type="SAM" id="MobiDB-lite"/>
    </source>
</evidence>
<feature type="region of interest" description="Disordered" evidence="1">
    <location>
        <begin position="67"/>
        <end position="91"/>
    </location>
</feature>
<evidence type="ECO:0000313" key="2">
    <source>
        <dbReference type="EMBL" id="ACO61648.1"/>
    </source>
</evidence>
<proteinExistence type="predicted"/>
<feature type="compositionally biased region" description="Basic residues" evidence="1">
    <location>
        <begin position="158"/>
        <end position="168"/>
    </location>
</feature>
<dbReference type="Proteomes" id="UP000002009">
    <property type="component" value="Chromosome 3"/>
</dbReference>
<feature type="region of interest" description="Disordered" evidence="1">
    <location>
        <begin position="189"/>
        <end position="221"/>
    </location>
</feature>
<name>C1E105_MICCC</name>
<dbReference type="InParanoid" id="C1E105"/>
<feature type="region of interest" description="Disordered" evidence="1">
    <location>
        <begin position="271"/>
        <end position="301"/>
    </location>
</feature>
<protein>
    <submittedName>
        <fullName evidence="2">Uncharacterized protein</fullName>
    </submittedName>
</protein>
<dbReference type="AlphaFoldDB" id="C1E105"/>
<organism evidence="2 3">
    <name type="scientific">Micromonas commoda (strain RCC299 / NOUM17 / CCMP2709)</name>
    <name type="common">Picoplanktonic green alga</name>
    <dbReference type="NCBI Taxonomy" id="296587"/>
    <lineage>
        <taxon>Eukaryota</taxon>
        <taxon>Viridiplantae</taxon>
        <taxon>Chlorophyta</taxon>
        <taxon>Mamiellophyceae</taxon>
        <taxon>Mamiellales</taxon>
        <taxon>Mamiellaceae</taxon>
        <taxon>Micromonas</taxon>
    </lineage>
</organism>
<dbReference type="OrthoDB" id="498980at2759"/>
<dbReference type="RefSeq" id="XP_002500390.1">
    <property type="nucleotide sequence ID" value="XM_002500344.1"/>
</dbReference>
<feature type="compositionally biased region" description="Basic and acidic residues" evidence="1">
    <location>
        <begin position="271"/>
        <end position="297"/>
    </location>
</feature>
<gene>
    <name evidence="2" type="ORF">MICPUN_52141</name>
</gene>
<evidence type="ECO:0000313" key="3">
    <source>
        <dbReference type="Proteomes" id="UP000002009"/>
    </source>
</evidence>
<dbReference type="GeneID" id="8242024"/>
<keyword evidence="3" id="KW-1185">Reference proteome</keyword>
<dbReference type="EMBL" id="CP001324">
    <property type="protein sequence ID" value="ACO61648.1"/>
    <property type="molecule type" value="Genomic_DNA"/>
</dbReference>
<dbReference type="KEGG" id="mis:MICPUN_52141"/>
<feature type="region of interest" description="Disordered" evidence="1">
    <location>
        <begin position="145"/>
        <end position="176"/>
    </location>
</feature>